<dbReference type="AlphaFoldDB" id="A0A0C9VR84"/>
<evidence type="ECO:0000313" key="2">
    <source>
        <dbReference type="Proteomes" id="UP000054279"/>
    </source>
</evidence>
<evidence type="ECO:0000313" key="1">
    <source>
        <dbReference type="EMBL" id="KIJ40426.1"/>
    </source>
</evidence>
<name>A0A0C9VR84_SPHS4</name>
<gene>
    <name evidence="1" type="ORF">M422DRAFT_256660</name>
</gene>
<dbReference type="HOGENOM" id="CLU_1994077_0_0_1"/>
<protein>
    <submittedName>
        <fullName evidence="1">Uncharacterized protein</fullName>
    </submittedName>
</protein>
<organism evidence="1 2">
    <name type="scientific">Sphaerobolus stellatus (strain SS14)</name>
    <dbReference type="NCBI Taxonomy" id="990650"/>
    <lineage>
        <taxon>Eukaryota</taxon>
        <taxon>Fungi</taxon>
        <taxon>Dikarya</taxon>
        <taxon>Basidiomycota</taxon>
        <taxon>Agaricomycotina</taxon>
        <taxon>Agaricomycetes</taxon>
        <taxon>Phallomycetidae</taxon>
        <taxon>Geastrales</taxon>
        <taxon>Sphaerobolaceae</taxon>
        <taxon>Sphaerobolus</taxon>
    </lineage>
</organism>
<keyword evidence="2" id="KW-1185">Reference proteome</keyword>
<dbReference type="Proteomes" id="UP000054279">
    <property type="component" value="Unassembled WGS sequence"/>
</dbReference>
<reference evidence="1 2" key="1">
    <citation type="submission" date="2014-06" db="EMBL/GenBank/DDBJ databases">
        <title>Evolutionary Origins and Diversification of the Mycorrhizal Mutualists.</title>
        <authorList>
            <consortium name="DOE Joint Genome Institute"/>
            <consortium name="Mycorrhizal Genomics Consortium"/>
            <person name="Kohler A."/>
            <person name="Kuo A."/>
            <person name="Nagy L.G."/>
            <person name="Floudas D."/>
            <person name="Copeland A."/>
            <person name="Barry K.W."/>
            <person name="Cichocki N."/>
            <person name="Veneault-Fourrey C."/>
            <person name="LaButti K."/>
            <person name="Lindquist E.A."/>
            <person name="Lipzen A."/>
            <person name="Lundell T."/>
            <person name="Morin E."/>
            <person name="Murat C."/>
            <person name="Riley R."/>
            <person name="Ohm R."/>
            <person name="Sun H."/>
            <person name="Tunlid A."/>
            <person name="Henrissat B."/>
            <person name="Grigoriev I.V."/>
            <person name="Hibbett D.S."/>
            <person name="Martin F."/>
        </authorList>
    </citation>
    <scope>NUCLEOTIDE SEQUENCE [LARGE SCALE GENOMIC DNA]</scope>
    <source>
        <strain evidence="1 2">SS14</strain>
    </source>
</reference>
<proteinExistence type="predicted"/>
<sequence length="125" mass="14365">MSSRMPQFSGRNYTTNFIKTGYIPYPGPHTYKSAPFPPYDHHPIYPATPLYHYEVIPYKTSPYQYRPRHDLSTRFASPPYAYSSQDSYHEPSYYTQTNLDANTFNQPAFIDDIEHVVGNGNGGDA</sequence>
<dbReference type="EMBL" id="KN837144">
    <property type="protein sequence ID" value="KIJ40426.1"/>
    <property type="molecule type" value="Genomic_DNA"/>
</dbReference>
<accession>A0A0C9VR84</accession>